<evidence type="ECO:0000313" key="4">
    <source>
        <dbReference type="Proteomes" id="UP000027730"/>
    </source>
</evidence>
<sequence>MPPPIAPLLQEPADLASIQSLIESNTDEISYIKNMQRNISQRLDALQESQRNLLKKLNAIKSENYIQEINSLKAEKQLLQTNSGVFAGEDAPDSTPTPSSRTVRPTSSMNKRKAAVNDNTGNAARRLKTESPQLVPNEDLKADMVVDTPEPNPTIKHPRSIDAEPQDKLDVTIWLDPGDHELEIYEDEDEATSAAWKKDGGRLREEWRKQLKEFNKKNPDWFVKARTAGCVRSILWNASKCYLTVEKEGCYACKTCWNTGHFCVAWDEPEEAFWLRPQLPAARSKDKSNIGPFDLEMFNSKRATAGRIDLPAYWSKEFTA</sequence>
<feature type="coiled-coil region" evidence="1">
    <location>
        <begin position="32"/>
        <end position="82"/>
    </location>
</feature>
<feature type="compositionally biased region" description="Low complexity" evidence="2">
    <location>
        <begin position="93"/>
        <end position="108"/>
    </location>
</feature>
<name>A0A074WIH6_9PEZI</name>
<evidence type="ECO:0000256" key="1">
    <source>
        <dbReference type="SAM" id="Coils"/>
    </source>
</evidence>
<organism evidence="3 4">
    <name type="scientific">Aureobasidium namibiae CBS 147.97</name>
    <dbReference type="NCBI Taxonomy" id="1043004"/>
    <lineage>
        <taxon>Eukaryota</taxon>
        <taxon>Fungi</taxon>
        <taxon>Dikarya</taxon>
        <taxon>Ascomycota</taxon>
        <taxon>Pezizomycotina</taxon>
        <taxon>Dothideomycetes</taxon>
        <taxon>Dothideomycetidae</taxon>
        <taxon>Dothideales</taxon>
        <taxon>Saccotheciaceae</taxon>
        <taxon>Aureobasidium</taxon>
    </lineage>
</organism>
<dbReference type="HOGENOM" id="CLU_841935_0_0_1"/>
<proteinExistence type="predicted"/>
<dbReference type="RefSeq" id="XP_013427267.1">
    <property type="nucleotide sequence ID" value="XM_013571813.1"/>
</dbReference>
<evidence type="ECO:0000256" key="2">
    <source>
        <dbReference type="SAM" id="MobiDB-lite"/>
    </source>
</evidence>
<protein>
    <submittedName>
        <fullName evidence="3">Uncharacterized protein</fullName>
    </submittedName>
</protein>
<reference evidence="3 4" key="1">
    <citation type="journal article" date="2014" name="BMC Genomics">
        <title>Genome sequencing of four Aureobasidium pullulans varieties: biotechnological potential, stress tolerance, and description of new species.</title>
        <authorList>
            <person name="Gostin Ar C."/>
            <person name="Ohm R.A."/>
            <person name="Kogej T."/>
            <person name="Sonjak S."/>
            <person name="Turk M."/>
            <person name="Zajc J."/>
            <person name="Zalar P."/>
            <person name="Grube M."/>
            <person name="Sun H."/>
            <person name="Han J."/>
            <person name="Sharma A."/>
            <person name="Chiniquy J."/>
            <person name="Ngan C.Y."/>
            <person name="Lipzen A."/>
            <person name="Barry K."/>
            <person name="Grigoriev I.V."/>
            <person name="Gunde-Cimerman N."/>
        </authorList>
    </citation>
    <scope>NUCLEOTIDE SEQUENCE [LARGE SCALE GENOMIC DNA]</scope>
    <source>
        <strain evidence="3 4">CBS 147.97</strain>
    </source>
</reference>
<evidence type="ECO:0000313" key="3">
    <source>
        <dbReference type="EMBL" id="KEQ72935.1"/>
    </source>
</evidence>
<gene>
    <name evidence="3" type="ORF">M436DRAFT_73093</name>
</gene>
<dbReference type="OrthoDB" id="3836565at2759"/>
<dbReference type="Proteomes" id="UP000027730">
    <property type="component" value="Unassembled WGS sequence"/>
</dbReference>
<keyword evidence="4" id="KW-1185">Reference proteome</keyword>
<accession>A0A074WIH6</accession>
<dbReference type="GeneID" id="25415234"/>
<keyword evidence="1" id="KW-0175">Coiled coil</keyword>
<dbReference type="AlphaFoldDB" id="A0A074WIH6"/>
<feature type="region of interest" description="Disordered" evidence="2">
    <location>
        <begin position="85"/>
        <end position="130"/>
    </location>
</feature>
<dbReference type="EMBL" id="KL584710">
    <property type="protein sequence ID" value="KEQ72935.1"/>
    <property type="molecule type" value="Genomic_DNA"/>
</dbReference>